<keyword evidence="2" id="KW-0805">Transcription regulation</keyword>
<protein>
    <recommendedName>
        <fullName evidence="9">RWP-RK domain-containing protein</fullName>
    </recommendedName>
</protein>
<dbReference type="EMBL" id="CAKLBY020000286">
    <property type="protein sequence ID" value="CAK7943039.1"/>
    <property type="molecule type" value="Genomic_DNA"/>
</dbReference>
<feature type="region of interest" description="Disordered" evidence="8">
    <location>
        <begin position="1"/>
        <end position="72"/>
    </location>
</feature>
<keyword evidence="3 7" id="KW-0175">Coiled coil</keyword>
<accession>A0AAV1V836</accession>
<dbReference type="PANTHER" id="PTHR46373:SF2">
    <property type="entry name" value="RWP-RK DOMAIN-CONTAINING PROTEIN"/>
    <property type="match status" value="1"/>
</dbReference>
<dbReference type="AlphaFoldDB" id="A0AAV1V836"/>
<feature type="domain" description="RWP-RK" evidence="9">
    <location>
        <begin position="65"/>
        <end position="149"/>
    </location>
</feature>
<proteinExistence type="predicted"/>
<comment type="function">
    <text evidence="1">Putative transcription factor.</text>
</comment>
<keyword evidence="5" id="KW-0804">Transcription</keyword>
<sequence length="265" mass="30128">MNSASRSNDDDAAPPPTTSSQGIFFPKQDATSVIDAGSSSNSDHDAEALSNDDDGVQEESPASRLEAGHSVRGQKRRQRIHFDVLQLKSVFHLPLKTAAERLGICEAALKRICRRNQIYRWPYRQLSSVRRRIAELNDRRAELLAERGELPTLVTAAQFESKIQELRAEEDEIIRMVLRPHHRLVETTTRSITTSEDSSYGKSSQHYGQRPILNEEFYFHLQGCQSAIANLPPLDLGRVDRDFPLLFLANVCESVRTYYYRKENV</sequence>
<dbReference type="GO" id="GO:0003700">
    <property type="term" value="F:DNA-binding transcription factor activity"/>
    <property type="evidence" value="ECO:0007669"/>
    <property type="project" value="InterPro"/>
</dbReference>
<organism evidence="10 11">
    <name type="scientific">Peronospora matthiolae</name>
    <dbReference type="NCBI Taxonomy" id="2874970"/>
    <lineage>
        <taxon>Eukaryota</taxon>
        <taxon>Sar</taxon>
        <taxon>Stramenopiles</taxon>
        <taxon>Oomycota</taxon>
        <taxon>Peronosporomycetes</taxon>
        <taxon>Peronosporales</taxon>
        <taxon>Peronosporaceae</taxon>
        <taxon>Peronospora</taxon>
    </lineage>
</organism>
<keyword evidence="6" id="KW-0539">Nucleus</keyword>
<name>A0AAV1V836_9STRA</name>
<comment type="caution">
    <text evidence="10">The sequence shown here is derived from an EMBL/GenBank/DDBJ whole genome shotgun (WGS) entry which is preliminary data.</text>
</comment>
<evidence type="ECO:0000256" key="5">
    <source>
        <dbReference type="ARBA" id="ARBA00023163"/>
    </source>
</evidence>
<dbReference type="Proteomes" id="UP001162060">
    <property type="component" value="Unassembled WGS sequence"/>
</dbReference>
<keyword evidence="4" id="KW-0238">DNA-binding</keyword>
<dbReference type="PROSITE" id="PS51519">
    <property type="entry name" value="RWP_RK"/>
    <property type="match status" value="1"/>
</dbReference>
<evidence type="ECO:0000259" key="9">
    <source>
        <dbReference type="PROSITE" id="PS51519"/>
    </source>
</evidence>
<evidence type="ECO:0000256" key="6">
    <source>
        <dbReference type="ARBA" id="ARBA00023242"/>
    </source>
</evidence>
<evidence type="ECO:0000256" key="2">
    <source>
        <dbReference type="ARBA" id="ARBA00023015"/>
    </source>
</evidence>
<dbReference type="PANTHER" id="PTHR46373">
    <property type="entry name" value="PROTEIN RKD4"/>
    <property type="match status" value="1"/>
</dbReference>
<dbReference type="InterPro" id="IPR044607">
    <property type="entry name" value="RKD-like"/>
</dbReference>
<dbReference type="GO" id="GO:0003677">
    <property type="term" value="F:DNA binding"/>
    <property type="evidence" value="ECO:0007669"/>
    <property type="project" value="UniProtKB-KW"/>
</dbReference>
<evidence type="ECO:0000256" key="3">
    <source>
        <dbReference type="ARBA" id="ARBA00023054"/>
    </source>
</evidence>
<evidence type="ECO:0000256" key="1">
    <source>
        <dbReference type="ARBA" id="ARBA00004049"/>
    </source>
</evidence>
<dbReference type="InterPro" id="IPR003035">
    <property type="entry name" value="RWP-RK_dom"/>
</dbReference>
<evidence type="ECO:0000313" key="10">
    <source>
        <dbReference type="EMBL" id="CAK7943039.1"/>
    </source>
</evidence>
<evidence type="ECO:0000313" key="11">
    <source>
        <dbReference type="Proteomes" id="UP001162060"/>
    </source>
</evidence>
<feature type="coiled-coil region" evidence="7">
    <location>
        <begin position="126"/>
        <end position="176"/>
    </location>
</feature>
<dbReference type="Pfam" id="PF02042">
    <property type="entry name" value="RWP-RK"/>
    <property type="match status" value="1"/>
</dbReference>
<evidence type="ECO:0000256" key="4">
    <source>
        <dbReference type="ARBA" id="ARBA00023125"/>
    </source>
</evidence>
<evidence type="ECO:0000256" key="7">
    <source>
        <dbReference type="SAM" id="Coils"/>
    </source>
</evidence>
<evidence type="ECO:0000256" key="8">
    <source>
        <dbReference type="SAM" id="MobiDB-lite"/>
    </source>
</evidence>
<reference evidence="10" key="1">
    <citation type="submission" date="2024-01" db="EMBL/GenBank/DDBJ databases">
        <authorList>
            <person name="Webb A."/>
        </authorList>
    </citation>
    <scope>NUCLEOTIDE SEQUENCE</scope>
    <source>
        <strain evidence="10">Pm1</strain>
    </source>
</reference>
<gene>
    <name evidence="10" type="ORF">PM001_LOCUS28189</name>
</gene>